<accession>A0A0A6UTS3</accession>
<organism evidence="2 3">
    <name type="scientific">Actinoplanes utahensis</name>
    <dbReference type="NCBI Taxonomy" id="1869"/>
    <lineage>
        <taxon>Bacteria</taxon>
        <taxon>Bacillati</taxon>
        <taxon>Actinomycetota</taxon>
        <taxon>Actinomycetes</taxon>
        <taxon>Micromonosporales</taxon>
        <taxon>Micromonosporaceae</taxon>
        <taxon>Actinoplanes</taxon>
    </lineage>
</organism>
<dbReference type="OrthoDB" id="29038at1865"/>
<keyword evidence="1" id="KW-0732">Signal</keyword>
<dbReference type="RefSeq" id="WP_043523637.1">
    <property type="nucleotide sequence ID" value="NZ_BAABKU010000026.1"/>
</dbReference>
<protein>
    <recommendedName>
        <fullName evidence="4">Lipoprotein</fullName>
    </recommendedName>
</protein>
<keyword evidence="3" id="KW-1185">Reference proteome</keyword>
<dbReference type="PROSITE" id="PS51257">
    <property type="entry name" value="PROKAR_LIPOPROTEIN"/>
    <property type="match status" value="1"/>
</dbReference>
<dbReference type="AlphaFoldDB" id="A0A0A6UTS3"/>
<proteinExistence type="predicted"/>
<dbReference type="EMBL" id="JRTT01000008">
    <property type="protein sequence ID" value="KHD77834.1"/>
    <property type="molecule type" value="Genomic_DNA"/>
</dbReference>
<feature type="signal peptide" evidence="1">
    <location>
        <begin position="1"/>
        <end position="22"/>
    </location>
</feature>
<evidence type="ECO:0000313" key="3">
    <source>
        <dbReference type="Proteomes" id="UP000054537"/>
    </source>
</evidence>
<comment type="caution">
    <text evidence="2">The sequence shown here is derived from an EMBL/GenBank/DDBJ whole genome shotgun (WGS) entry which is preliminary data.</text>
</comment>
<sequence length="306" mass="32418">MTRVPAVTALAFTAFLSGCAQAGSRPTAAPAAETLADSDGGRLLTEIVHKLNGTPKQRVAGQQRQYYAWQTALGACMTAKGATFEIPPPSEYVAGETVSVSNMLGWSMRYDDFKIAERRQAAAKAGTGDNPALLKLTGSAAERWLSIQYGCEPATRATEDLAVPAGAAAVKEKLAGELHALQKGQVPDLLNEYRTCMSGKGIAVEEGLPDVMMSAEQKYPIPSGNTDLTQVEGWAEAVGFEKAAAAADWECRGAKAARLIESNVDRLTVWAAAHKDELDAVAAEWAAMPGERDKAKAAATKLARHQ</sequence>
<name>A0A0A6UTS3_ACTUT</name>
<evidence type="ECO:0000256" key="1">
    <source>
        <dbReference type="SAM" id="SignalP"/>
    </source>
</evidence>
<reference evidence="2 3" key="1">
    <citation type="submission" date="2014-10" db="EMBL/GenBank/DDBJ databases">
        <title>Draft genome sequence of Actinoplanes utahensis NRRL 12052.</title>
        <authorList>
            <person name="Velasco-Bucheli B."/>
            <person name="del Cerro C."/>
            <person name="Hormigo D."/>
            <person name="Garcia J.L."/>
            <person name="Acebal C."/>
            <person name="Arroyo M."/>
            <person name="de la Mata I."/>
        </authorList>
    </citation>
    <scope>NUCLEOTIDE SEQUENCE [LARGE SCALE GENOMIC DNA]</scope>
    <source>
        <strain evidence="2 3">NRRL 12052</strain>
    </source>
</reference>
<dbReference type="Proteomes" id="UP000054537">
    <property type="component" value="Unassembled WGS sequence"/>
</dbReference>
<feature type="chain" id="PRO_5038901679" description="Lipoprotein" evidence="1">
    <location>
        <begin position="23"/>
        <end position="306"/>
    </location>
</feature>
<evidence type="ECO:0000313" key="2">
    <source>
        <dbReference type="EMBL" id="KHD77834.1"/>
    </source>
</evidence>
<evidence type="ECO:0008006" key="4">
    <source>
        <dbReference type="Google" id="ProtNLM"/>
    </source>
</evidence>
<gene>
    <name evidence="2" type="ORF">MB27_08555</name>
</gene>